<protein>
    <submittedName>
        <fullName evidence="1">Uncharacterized protein</fullName>
    </submittedName>
</protein>
<dbReference type="RefSeq" id="WP_161156445.1">
    <property type="nucleotide sequence ID" value="NZ_WEKT01000025.1"/>
</dbReference>
<reference evidence="1 2" key="1">
    <citation type="submission" date="2019-10" db="EMBL/GenBank/DDBJ databases">
        <title>Vibrio sp. nov. isolated from a shrimp pond.</title>
        <authorList>
            <person name="Gomez-Gil B."/>
            <person name="Enciso-Ibarra J."/>
            <person name="Enciso-Ibarra K."/>
            <person name="Bolan-Mejia C."/>
        </authorList>
    </citation>
    <scope>NUCLEOTIDE SEQUENCE [LARGE SCALE GENOMIC DNA]</scope>
    <source>
        <strain evidence="1 2">CAIM 722</strain>
    </source>
</reference>
<evidence type="ECO:0000313" key="1">
    <source>
        <dbReference type="EMBL" id="MZI94233.1"/>
    </source>
</evidence>
<sequence>MEKIETKDVLEMDKYDQYASEWRELSELKSFCSDWVITHYWEMFDKEKLSPEQARLHDIAKVLHEYMRGNDPFIELKNDKSPQAFDLFTLRVGAMLFTHNKKKVSDFFNLADDGKTLNSSIASRAEQFCSDEQLRGLSTAAKANLILEVIEKNRSLRKSIMTTFYMAFTELLYQKQQHDVTFQNYSFRQWVRMASIKG</sequence>
<gene>
    <name evidence="1" type="ORF">F9817_13620</name>
</gene>
<keyword evidence="2" id="KW-1185">Reference proteome</keyword>
<comment type="caution">
    <text evidence="1">The sequence shown here is derived from an EMBL/GenBank/DDBJ whole genome shotgun (WGS) entry which is preliminary data.</text>
</comment>
<dbReference type="AlphaFoldDB" id="A0A7X4LLM3"/>
<proteinExistence type="predicted"/>
<dbReference type="Proteomes" id="UP000462621">
    <property type="component" value="Unassembled WGS sequence"/>
</dbReference>
<name>A0A7X4LLM3_9VIBR</name>
<dbReference type="EMBL" id="WEKT01000025">
    <property type="protein sequence ID" value="MZI94233.1"/>
    <property type="molecule type" value="Genomic_DNA"/>
</dbReference>
<accession>A0A7X4LLM3</accession>
<evidence type="ECO:0000313" key="2">
    <source>
        <dbReference type="Proteomes" id="UP000462621"/>
    </source>
</evidence>
<organism evidence="1 2">
    <name type="scientific">Vibrio eleionomae</name>
    <dbReference type="NCBI Taxonomy" id="2653505"/>
    <lineage>
        <taxon>Bacteria</taxon>
        <taxon>Pseudomonadati</taxon>
        <taxon>Pseudomonadota</taxon>
        <taxon>Gammaproteobacteria</taxon>
        <taxon>Vibrionales</taxon>
        <taxon>Vibrionaceae</taxon>
        <taxon>Vibrio</taxon>
    </lineage>
</organism>